<dbReference type="SUPFAM" id="SSF46689">
    <property type="entry name" value="Homeodomain-like"/>
    <property type="match status" value="1"/>
</dbReference>
<dbReference type="Gene3D" id="1.10.10.60">
    <property type="entry name" value="Homeodomain-like"/>
    <property type="match status" value="1"/>
</dbReference>
<keyword evidence="6" id="KW-1185">Reference proteome</keyword>
<evidence type="ECO:0000256" key="1">
    <source>
        <dbReference type="ARBA" id="ARBA00022491"/>
    </source>
</evidence>
<dbReference type="PANTHER" id="PTHR43479:SF11">
    <property type="entry name" value="ACREF_ENVCD OPERON REPRESSOR-RELATED"/>
    <property type="match status" value="1"/>
</dbReference>
<dbReference type="SUPFAM" id="SSF48498">
    <property type="entry name" value="Tetracyclin repressor-like, C-terminal domain"/>
    <property type="match status" value="1"/>
</dbReference>
<dbReference type="InterPro" id="IPR009057">
    <property type="entry name" value="Homeodomain-like_sf"/>
</dbReference>
<keyword evidence="2 3" id="KW-0238">DNA-binding</keyword>
<dbReference type="InterPro" id="IPR036271">
    <property type="entry name" value="Tet_transcr_reg_TetR-rel_C_sf"/>
</dbReference>
<gene>
    <name evidence="5" type="ORF">ACFSTF_06800</name>
</gene>
<dbReference type="InterPro" id="IPR041612">
    <property type="entry name" value="YfiR_C"/>
</dbReference>
<dbReference type="Proteomes" id="UP001597458">
    <property type="component" value="Unassembled WGS sequence"/>
</dbReference>
<dbReference type="PRINTS" id="PR00455">
    <property type="entry name" value="HTHTETR"/>
</dbReference>
<reference evidence="6" key="1">
    <citation type="journal article" date="2019" name="Int. J. Syst. Evol. Microbiol.">
        <title>The Global Catalogue of Microorganisms (GCM) 10K type strain sequencing project: providing services to taxonomists for standard genome sequencing and annotation.</title>
        <authorList>
            <consortium name="The Broad Institute Genomics Platform"/>
            <consortium name="The Broad Institute Genome Sequencing Center for Infectious Disease"/>
            <person name="Wu L."/>
            <person name="Ma J."/>
        </authorList>
    </citation>
    <scope>NUCLEOTIDE SEQUENCE [LARGE SCALE GENOMIC DNA]</scope>
    <source>
        <strain evidence="6">TISTR 2241</strain>
    </source>
</reference>
<sequence length="208" mass="24598">MAPKVSKEHINQRRADILEAAKQVFCKKGFEPTTMKDVVDASGMSRGGVYQYFPNTEEMMRAILEDGMIEFNHHLSNLLSRHEQVWHAINEYIDLHKNAPSDHFGIVTYEYFVTCWRNHERRNYLQHRYSFGINYFIQFIQTGVDRGQFKPLQPVSVIAKFMMNVLDGLLLEQSLVNLNDQEKEDQYDALRFYLRTVLQINDKRMQKE</sequence>
<dbReference type="Gene3D" id="1.10.357.10">
    <property type="entry name" value="Tetracycline Repressor, domain 2"/>
    <property type="match status" value="1"/>
</dbReference>
<name>A0ABW5PQ88_9BACI</name>
<dbReference type="RefSeq" id="WP_141189150.1">
    <property type="nucleotide sequence ID" value="NZ_JBHUMR010000008.1"/>
</dbReference>
<evidence type="ECO:0000313" key="5">
    <source>
        <dbReference type="EMBL" id="MFD2617021.1"/>
    </source>
</evidence>
<dbReference type="Pfam" id="PF00440">
    <property type="entry name" value="TetR_N"/>
    <property type="match status" value="1"/>
</dbReference>
<keyword evidence="1" id="KW-0678">Repressor</keyword>
<organism evidence="5 6">
    <name type="scientific">Terrilactibacillus laevilacticus</name>
    <dbReference type="NCBI Taxonomy" id="1380157"/>
    <lineage>
        <taxon>Bacteria</taxon>
        <taxon>Bacillati</taxon>
        <taxon>Bacillota</taxon>
        <taxon>Bacilli</taxon>
        <taxon>Bacillales</taxon>
        <taxon>Bacillaceae</taxon>
        <taxon>Terrilactibacillus</taxon>
    </lineage>
</organism>
<comment type="caution">
    <text evidence="5">The sequence shown here is derived from an EMBL/GenBank/DDBJ whole genome shotgun (WGS) entry which is preliminary data.</text>
</comment>
<evidence type="ECO:0000256" key="3">
    <source>
        <dbReference type="PROSITE-ProRule" id="PRU00335"/>
    </source>
</evidence>
<dbReference type="PROSITE" id="PS50977">
    <property type="entry name" value="HTH_TETR_2"/>
    <property type="match status" value="1"/>
</dbReference>
<feature type="domain" description="HTH tetR-type" evidence="4">
    <location>
        <begin position="11"/>
        <end position="71"/>
    </location>
</feature>
<dbReference type="Pfam" id="PF17922">
    <property type="entry name" value="TetR_C_17"/>
    <property type="match status" value="1"/>
</dbReference>
<protein>
    <submittedName>
        <fullName evidence="5">TetR family transcriptional regulator</fullName>
    </submittedName>
</protein>
<dbReference type="EMBL" id="JBHUMR010000008">
    <property type="protein sequence ID" value="MFD2617021.1"/>
    <property type="molecule type" value="Genomic_DNA"/>
</dbReference>
<evidence type="ECO:0000256" key="2">
    <source>
        <dbReference type="ARBA" id="ARBA00023125"/>
    </source>
</evidence>
<dbReference type="PANTHER" id="PTHR43479">
    <property type="entry name" value="ACREF/ENVCD OPERON REPRESSOR-RELATED"/>
    <property type="match status" value="1"/>
</dbReference>
<accession>A0ABW5PQ88</accession>
<dbReference type="InterPro" id="IPR001647">
    <property type="entry name" value="HTH_TetR"/>
</dbReference>
<evidence type="ECO:0000259" key="4">
    <source>
        <dbReference type="PROSITE" id="PS50977"/>
    </source>
</evidence>
<feature type="DNA-binding region" description="H-T-H motif" evidence="3">
    <location>
        <begin position="34"/>
        <end position="53"/>
    </location>
</feature>
<proteinExistence type="predicted"/>
<evidence type="ECO:0000313" key="6">
    <source>
        <dbReference type="Proteomes" id="UP001597458"/>
    </source>
</evidence>
<dbReference type="InterPro" id="IPR050624">
    <property type="entry name" value="HTH-type_Tx_Regulator"/>
</dbReference>